<comment type="similarity">
    <text evidence="1">Belongs to the short-chain dehydrogenases/reductases (SDR) family.</text>
</comment>
<dbReference type="PANTHER" id="PTHR24322:SF736">
    <property type="entry name" value="RETINOL DEHYDROGENASE 10"/>
    <property type="match status" value="1"/>
</dbReference>
<keyword evidence="2" id="KW-0560">Oxidoreductase</keyword>
<dbReference type="InterPro" id="IPR036291">
    <property type="entry name" value="NAD(P)-bd_dom_sf"/>
</dbReference>
<accession>A0A383AV40</accession>
<dbReference type="InterPro" id="IPR002347">
    <property type="entry name" value="SDR_fam"/>
</dbReference>
<proteinExistence type="inferred from homology"/>
<sequence>MYESIEGRPAASLAGKVAFITGSGRGMGRAHAVLMAHRGADIVVHDVNKDWAEETAELVRGTGQRALVIIEDVADVEA</sequence>
<dbReference type="Pfam" id="PF00106">
    <property type="entry name" value="adh_short"/>
    <property type="match status" value="1"/>
</dbReference>
<dbReference type="PANTHER" id="PTHR24322">
    <property type="entry name" value="PKSB"/>
    <property type="match status" value="1"/>
</dbReference>
<dbReference type="Gene3D" id="3.40.50.720">
    <property type="entry name" value="NAD(P)-binding Rossmann-like Domain"/>
    <property type="match status" value="1"/>
</dbReference>
<gene>
    <name evidence="3" type="ORF">METZ01_LOCUS464243</name>
</gene>
<feature type="non-terminal residue" evidence="3">
    <location>
        <position position="78"/>
    </location>
</feature>
<dbReference type="SUPFAM" id="SSF51735">
    <property type="entry name" value="NAD(P)-binding Rossmann-fold domains"/>
    <property type="match status" value="1"/>
</dbReference>
<name>A0A383AV40_9ZZZZ</name>
<dbReference type="AlphaFoldDB" id="A0A383AV40"/>
<evidence type="ECO:0000313" key="3">
    <source>
        <dbReference type="EMBL" id="SVE11389.1"/>
    </source>
</evidence>
<dbReference type="EMBL" id="UINC01195014">
    <property type="protein sequence ID" value="SVE11389.1"/>
    <property type="molecule type" value="Genomic_DNA"/>
</dbReference>
<protein>
    <recommendedName>
        <fullName evidence="4">SDR family NAD(P)-dependent oxidoreductase</fullName>
    </recommendedName>
</protein>
<evidence type="ECO:0000256" key="1">
    <source>
        <dbReference type="ARBA" id="ARBA00006484"/>
    </source>
</evidence>
<organism evidence="3">
    <name type="scientific">marine metagenome</name>
    <dbReference type="NCBI Taxonomy" id="408172"/>
    <lineage>
        <taxon>unclassified sequences</taxon>
        <taxon>metagenomes</taxon>
        <taxon>ecological metagenomes</taxon>
    </lineage>
</organism>
<reference evidence="3" key="1">
    <citation type="submission" date="2018-05" db="EMBL/GenBank/DDBJ databases">
        <authorList>
            <person name="Lanie J.A."/>
            <person name="Ng W.-L."/>
            <person name="Kazmierczak K.M."/>
            <person name="Andrzejewski T.M."/>
            <person name="Davidsen T.M."/>
            <person name="Wayne K.J."/>
            <person name="Tettelin H."/>
            <person name="Glass J.I."/>
            <person name="Rusch D."/>
            <person name="Podicherti R."/>
            <person name="Tsui H.-C.T."/>
            <person name="Winkler M.E."/>
        </authorList>
    </citation>
    <scope>NUCLEOTIDE SEQUENCE</scope>
</reference>
<evidence type="ECO:0008006" key="4">
    <source>
        <dbReference type="Google" id="ProtNLM"/>
    </source>
</evidence>
<evidence type="ECO:0000256" key="2">
    <source>
        <dbReference type="ARBA" id="ARBA00023002"/>
    </source>
</evidence>
<dbReference type="GO" id="GO:0016616">
    <property type="term" value="F:oxidoreductase activity, acting on the CH-OH group of donors, NAD or NADP as acceptor"/>
    <property type="evidence" value="ECO:0007669"/>
    <property type="project" value="TreeGrafter"/>
</dbReference>